<dbReference type="Proteomes" id="UP000198510">
    <property type="component" value="Unassembled WGS sequence"/>
</dbReference>
<organism evidence="1 2">
    <name type="scientific">Catalinimonas alkaloidigena</name>
    <dbReference type="NCBI Taxonomy" id="1075417"/>
    <lineage>
        <taxon>Bacteria</taxon>
        <taxon>Pseudomonadati</taxon>
        <taxon>Bacteroidota</taxon>
        <taxon>Cytophagia</taxon>
        <taxon>Cytophagales</taxon>
        <taxon>Catalimonadaceae</taxon>
        <taxon>Catalinimonas</taxon>
    </lineage>
</organism>
<dbReference type="RefSeq" id="WP_143017358.1">
    <property type="nucleotide sequence ID" value="NZ_FNFO01000007.1"/>
</dbReference>
<dbReference type="AlphaFoldDB" id="A0A1G9LQA6"/>
<evidence type="ECO:0000313" key="1">
    <source>
        <dbReference type="EMBL" id="SDL64212.1"/>
    </source>
</evidence>
<keyword evidence="2" id="KW-1185">Reference proteome</keyword>
<name>A0A1G9LQA6_9BACT</name>
<proteinExistence type="predicted"/>
<dbReference type="OrthoDB" id="7470548at2"/>
<gene>
    <name evidence="1" type="ORF">SAMN05421823_107136</name>
</gene>
<evidence type="ECO:0008006" key="3">
    <source>
        <dbReference type="Google" id="ProtNLM"/>
    </source>
</evidence>
<protein>
    <recommendedName>
        <fullName evidence="3">HEPN AbiU2-like domain-containing protein</fullName>
    </recommendedName>
</protein>
<sequence>MQAPNTTPLDTAIVTLFEDLQHSLETLEASNTQYNRRVYIRVFFALVEGSIHMIKQLTFSHGHYTQKITVPEAVMLVEASYEVKENGRINSSVQFIKLAGNFRFMIRCAEKVFDIQTLFDASRSEWKEFRDCIKVRHRITHPKKNRDMIITDEEIEQMKKIEGWYKKIFTDLFNKMAPYVVK</sequence>
<evidence type="ECO:0000313" key="2">
    <source>
        <dbReference type="Proteomes" id="UP000198510"/>
    </source>
</evidence>
<reference evidence="1 2" key="1">
    <citation type="submission" date="2016-10" db="EMBL/GenBank/DDBJ databases">
        <authorList>
            <person name="de Groot N.N."/>
        </authorList>
    </citation>
    <scope>NUCLEOTIDE SEQUENCE [LARGE SCALE GENOMIC DNA]</scope>
    <source>
        <strain evidence="1 2">DSM 25186</strain>
    </source>
</reference>
<accession>A0A1G9LQA6</accession>
<dbReference type="EMBL" id="FNFO01000007">
    <property type="protein sequence ID" value="SDL64212.1"/>
    <property type="molecule type" value="Genomic_DNA"/>
</dbReference>